<dbReference type="PANTHER" id="PTHR21012">
    <property type="entry name" value="ASPARTATE 1-DECARBOXYLASE"/>
    <property type="match status" value="1"/>
</dbReference>
<evidence type="ECO:0000313" key="14">
    <source>
        <dbReference type="EMBL" id="WKK78951.2"/>
    </source>
</evidence>
<dbReference type="Proteomes" id="UP001232019">
    <property type="component" value="Chromosome"/>
</dbReference>
<evidence type="ECO:0000256" key="3">
    <source>
        <dbReference type="ARBA" id="ARBA00022793"/>
    </source>
</evidence>
<feature type="active site" description="Schiff-base intermediate with substrate; via pyruvic acid" evidence="9 10">
    <location>
        <position position="25"/>
    </location>
</feature>
<dbReference type="GO" id="GO:0004068">
    <property type="term" value="F:aspartate 1-decarboxylase activity"/>
    <property type="evidence" value="ECO:0007669"/>
    <property type="project" value="UniProtKB-UniRule"/>
</dbReference>
<keyword evidence="7 9" id="KW-0704">Schiff base</keyword>
<evidence type="ECO:0000256" key="9">
    <source>
        <dbReference type="HAMAP-Rule" id="MF_00446"/>
    </source>
</evidence>
<keyword evidence="5 9" id="KW-0865">Zymogen</keyword>
<keyword evidence="8 9" id="KW-0670">Pyruvate</keyword>
<sequence>MLIEVCKSKIHRVKVTQAELHYVGSITIDEDLMEASNIIENEKVQIVNINNGERLETYVIKGERGSGMVCLNGPAARRVQVGDIIIIISYAQMEFEEAKSFKPSLIFPDANNKLS</sequence>
<feature type="modified residue" description="Pyruvic acid (Ser)" evidence="9 12">
    <location>
        <position position="25"/>
    </location>
</feature>
<dbReference type="InterPro" id="IPR003190">
    <property type="entry name" value="Asp_decarbox"/>
</dbReference>
<dbReference type="HAMAP" id="MF_00446">
    <property type="entry name" value="PanD"/>
    <property type="match status" value="1"/>
</dbReference>
<dbReference type="PANTHER" id="PTHR21012:SF0">
    <property type="entry name" value="ASPARTATE 1-DECARBOXYLASE"/>
    <property type="match status" value="1"/>
</dbReference>
<feature type="binding site" evidence="9 11">
    <location>
        <position position="57"/>
    </location>
    <ligand>
        <name>substrate</name>
    </ligand>
</feature>
<dbReference type="KEGG" id="marp:QYS47_15595"/>
<evidence type="ECO:0000256" key="13">
    <source>
        <dbReference type="PIRSR" id="PIRSR006246-5"/>
    </source>
</evidence>
<evidence type="ECO:0000256" key="2">
    <source>
        <dbReference type="ARBA" id="ARBA00022655"/>
    </source>
</evidence>
<dbReference type="SUPFAM" id="SSF50692">
    <property type="entry name" value="ADC-like"/>
    <property type="match status" value="1"/>
</dbReference>
<comment type="pathway">
    <text evidence="9">Cofactor biosynthesis; (R)-pantothenate biosynthesis; beta-alanine from L-aspartate: step 1/1.</text>
</comment>
<reference evidence="14" key="1">
    <citation type="submission" date="2023-08" db="EMBL/GenBank/DDBJ databases">
        <title>Comparative genomics and taxonomic characterization of three novel marine species of genus Marivirga.</title>
        <authorList>
            <person name="Muhammad N."/>
            <person name="Kim S.-G."/>
        </authorList>
    </citation>
    <scope>NUCLEOTIDE SEQUENCE</scope>
    <source>
        <strain evidence="14">BKB1-2</strain>
    </source>
</reference>
<comment type="catalytic activity">
    <reaction evidence="9">
        <text>L-aspartate + H(+) = beta-alanine + CO2</text>
        <dbReference type="Rhea" id="RHEA:19497"/>
        <dbReference type="ChEBI" id="CHEBI:15378"/>
        <dbReference type="ChEBI" id="CHEBI:16526"/>
        <dbReference type="ChEBI" id="CHEBI:29991"/>
        <dbReference type="ChEBI" id="CHEBI:57966"/>
        <dbReference type="EC" id="4.1.1.11"/>
    </reaction>
</comment>
<comment type="subcellular location">
    <subcellularLocation>
        <location evidence="9">Cytoplasm</location>
    </subcellularLocation>
</comment>
<comment type="PTM">
    <text evidence="9 12">Is synthesized initially as an inactive proenzyme, which is activated by self-cleavage at a specific serine bond to produce a beta-subunit with a hydroxyl group at its C-terminus and an alpha-subunit with a pyruvoyl group at its N-terminus.</text>
</comment>
<dbReference type="PIRSF" id="PIRSF006246">
    <property type="entry name" value="Asp_decarbox"/>
    <property type="match status" value="1"/>
</dbReference>
<comment type="similarity">
    <text evidence="9">Belongs to the PanD family.</text>
</comment>
<evidence type="ECO:0000256" key="8">
    <source>
        <dbReference type="ARBA" id="ARBA00023317"/>
    </source>
</evidence>
<keyword evidence="2 9" id="KW-0566">Pantothenate biosynthesis</keyword>
<feature type="binding site" evidence="9 11">
    <location>
        <begin position="73"/>
        <end position="75"/>
    </location>
    <ligand>
        <name>substrate</name>
    </ligand>
</feature>
<dbReference type="EC" id="4.1.1.11" evidence="9"/>
<dbReference type="NCBIfam" id="TIGR00223">
    <property type="entry name" value="panD"/>
    <property type="match status" value="1"/>
</dbReference>
<protein>
    <recommendedName>
        <fullName evidence="9">Aspartate 1-decarboxylase</fullName>
        <ecNumber evidence="9">4.1.1.11</ecNumber>
    </recommendedName>
    <alternativeName>
        <fullName evidence="9">Aspartate alpha-decarboxylase</fullName>
    </alternativeName>
    <component>
        <recommendedName>
            <fullName evidence="9">Aspartate 1-decarboxylase beta chain</fullName>
        </recommendedName>
    </component>
    <component>
        <recommendedName>
            <fullName evidence="9">Aspartate 1-decarboxylase alpha chain</fullName>
        </recommendedName>
    </component>
</protein>
<accession>A0AA49GCW8</accession>
<dbReference type="RefSeq" id="WP_322347254.1">
    <property type="nucleotide sequence ID" value="NZ_CP129968.2"/>
</dbReference>
<evidence type="ECO:0000256" key="7">
    <source>
        <dbReference type="ARBA" id="ARBA00023270"/>
    </source>
</evidence>
<name>A0AA49GCW8_9BACT</name>
<dbReference type="GO" id="GO:0005829">
    <property type="term" value="C:cytosol"/>
    <property type="evidence" value="ECO:0007669"/>
    <property type="project" value="TreeGrafter"/>
</dbReference>
<evidence type="ECO:0000256" key="1">
    <source>
        <dbReference type="ARBA" id="ARBA00022490"/>
    </source>
</evidence>
<keyword evidence="6 9" id="KW-0456">Lyase</keyword>
<evidence type="ECO:0000256" key="6">
    <source>
        <dbReference type="ARBA" id="ARBA00023239"/>
    </source>
</evidence>
<keyword evidence="4 9" id="KW-0068">Autocatalytic cleavage</keyword>
<evidence type="ECO:0000256" key="4">
    <source>
        <dbReference type="ARBA" id="ARBA00022813"/>
    </source>
</evidence>
<feature type="active site" description="Proton donor" evidence="9 10">
    <location>
        <position position="58"/>
    </location>
</feature>
<dbReference type="CDD" id="cd06919">
    <property type="entry name" value="Asp_decarbox"/>
    <property type="match status" value="1"/>
</dbReference>
<keyword evidence="1 9" id="KW-0963">Cytoplasm</keyword>
<dbReference type="EMBL" id="CP129968">
    <property type="protein sequence ID" value="WKK78951.2"/>
    <property type="molecule type" value="Genomic_DNA"/>
</dbReference>
<feature type="chain" id="PRO_5041498975" description="Aspartate 1-decarboxylase beta chain" evidence="9 13">
    <location>
        <begin position="1"/>
        <end position="24"/>
    </location>
</feature>
<dbReference type="GO" id="GO:0015940">
    <property type="term" value="P:pantothenate biosynthetic process"/>
    <property type="evidence" value="ECO:0007669"/>
    <property type="project" value="UniProtKB-UniRule"/>
</dbReference>
<comment type="subunit">
    <text evidence="9">Heterooctamer of four alpha and four beta subunits.</text>
</comment>
<gene>
    <name evidence="9" type="primary">panD</name>
    <name evidence="14" type="ORF">QYS47_15595</name>
</gene>
<evidence type="ECO:0000256" key="10">
    <source>
        <dbReference type="PIRSR" id="PIRSR006246-1"/>
    </source>
</evidence>
<evidence type="ECO:0000256" key="5">
    <source>
        <dbReference type="ARBA" id="ARBA00023145"/>
    </source>
</evidence>
<comment type="function">
    <text evidence="9">Catalyzes the pyruvoyl-dependent decarboxylation of aspartate to produce beta-alanine.</text>
</comment>
<dbReference type="AlphaFoldDB" id="A0AA49GCW8"/>
<evidence type="ECO:0000256" key="12">
    <source>
        <dbReference type="PIRSR" id="PIRSR006246-3"/>
    </source>
</evidence>
<dbReference type="GO" id="GO:0006523">
    <property type="term" value="P:alanine biosynthetic process"/>
    <property type="evidence" value="ECO:0007669"/>
    <property type="project" value="InterPro"/>
</dbReference>
<feature type="chain" id="PRO_5041498974" description="Aspartate 1-decarboxylase alpha chain" evidence="9 13">
    <location>
        <begin position="25"/>
        <end position="115"/>
    </location>
</feature>
<dbReference type="Pfam" id="PF02261">
    <property type="entry name" value="Asp_decarbox"/>
    <property type="match status" value="1"/>
</dbReference>
<comment type="cofactor">
    <cofactor evidence="9 10">
        <name>pyruvate</name>
        <dbReference type="ChEBI" id="CHEBI:15361"/>
    </cofactor>
    <text evidence="9 10">Binds 1 pyruvoyl group covalently per subunit.</text>
</comment>
<proteinExistence type="inferred from homology"/>
<keyword evidence="3 9" id="KW-0210">Decarboxylase</keyword>
<dbReference type="Gene3D" id="2.40.40.20">
    <property type="match status" value="1"/>
</dbReference>
<dbReference type="InterPro" id="IPR009010">
    <property type="entry name" value="Asp_de-COase-like_dom_sf"/>
</dbReference>
<evidence type="ECO:0000256" key="11">
    <source>
        <dbReference type="PIRSR" id="PIRSR006246-2"/>
    </source>
</evidence>
<organism evidence="14">
    <name type="scientific">Marivirga arenosa</name>
    <dbReference type="NCBI Taxonomy" id="3059076"/>
    <lineage>
        <taxon>Bacteria</taxon>
        <taxon>Pseudomonadati</taxon>
        <taxon>Bacteroidota</taxon>
        <taxon>Cytophagia</taxon>
        <taxon>Cytophagales</taxon>
        <taxon>Marivirgaceae</taxon>
        <taxon>Marivirga</taxon>
    </lineage>
</organism>